<dbReference type="InterPro" id="IPR003593">
    <property type="entry name" value="AAA+_ATPase"/>
</dbReference>
<dbReference type="InterPro" id="IPR027417">
    <property type="entry name" value="P-loop_NTPase"/>
</dbReference>
<organism evidence="5 6">
    <name type="scientific">Thermanaerovibrio velox DSM 12556</name>
    <dbReference type="NCBI Taxonomy" id="926567"/>
    <lineage>
        <taxon>Bacteria</taxon>
        <taxon>Thermotogati</taxon>
        <taxon>Synergistota</taxon>
        <taxon>Synergistia</taxon>
        <taxon>Synergistales</taxon>
        <taxon>Synergistaceae</taxon>
        <taxon>Thermanaerovibrio</taxon>
    </lineage>
</organism>
<dbReference type="HOGENOM" id="CLU_000604_1_2_0"/>
<accession>H0UP76</accession>
<evidence type="ECO:0000256" key="2">
    <source>
        <dbReference type="ARBA" id="ARBA00022741"/>
    </source>
</evidence>
<sequence>MLELKGVSKRFGGLRALDSMSMYVPEGSIRGLIGPNGAGKTTVFNVVTGAVRPDSGEVFFQGRSITGLMPHRIVRRGISRTFQNIRLFQRLSCLENVCIPMLQSEGPVKSLMGFLGDRERDRKARGLLELVGLGDVMDRPAGTLPYGLQRKLEIARALASSPKLLLLDEPAAGMNPEESRGLADFIARVRDRFGLTVVLIEHHMDVVMRICDRITVMNFGSVLFEGTPQETVRSDLVLEAYLGRSRVPCHA</sequence>
<dbReference type="GO" id="GO:0005524">
    <property type="term" value="F:ATP binding"/>
    <property type="evidence" value="ECO:0007669"/>
    <property type="project" value="UniProtKB-KW"/>
</dbReference>
<dbReference type="GO" id="GO:0005886">
    <property type="term" value="C:plasma membrane"/>
    <property type="evidence" value="ECO:0007669"/>
    <property type="project" value="TreeGrafter"/>
</dbReference>
<name>H0UP76_9BACT</name>
<evidence type="ECO:0000256" key="3">
    <source>
        <dbReference type="ARBA" id="ARBA00022840"/>
    </source>
</evidence>
<dbReference type="EMBL" id="CM001377">
    <property type="protein sequence ID" value="EHM09489.1"/>
    <property type="molecule type" value="Genomic_DNA"/>
</dbReference>
<dbReference type="Gene3D" id="3.40.50.300">
    <property type="entry name" value="P-loop containing nucleotide triphosphate hydrolases"/>
    <property type="match status" value="1"/>
</dbReference>
<dbReference type="InterPro" id="IPR051120">
    <property type="entry name" value="ABC_AA/LPS_Transport"/>
</dbReference>
<dbReference type="PANTHER" id="PTHR45772:SF9">
    <property type="entry name" value="CONSERVED COMPONENT OF ABC TRANSPORTER FOR NATURAL AMINO ACIDS"/>
    <property type="match status" value="1"/>
</dbReference>
<evidence type="ECO:0000313" key="6">
    <source>
        <dbReference type="Proteomes" id="UP000005730"/>
    </source>
</evidence>
<dbReference type="SUPFAM" id="SSF52540">
    <property type="entry name" value="P-loop containing nucleoside triphosphate hydrolases"/>
    <property type="match status" value="1"/>
</dbReference>
<proteinExistence type="predicted"/>
<dbReference type="SMART" id="SM00382">
    <property type="entry name" value="AAA"/>
    <property type="match status" value="1"/>
</dbReference>
<dbReference type="Pfam" id="PF00005">
    <property type="entry name" value="ABC_tran"/>
    <property type="match status" value="1"/>
</dbReference>
<dbReference type="GO" id="GO:0016887">
    <property type="term" value="F:ATP hydrolysis activity"/>
    <property type="evidence" value="ECO:0007669"/>
    <property type="project" value="InterPro"/>
</dbReference>
<dbReference type="AlphaFoldDB" id="H0UP76"/>
<keyword evidence="6" id="KW-1185">Reference proteome</keyword>
<dbReference type="Proteomes" id="UP000005730">
    <property type="component" value="Chromosome"/>
</dbReference>
<dbReference type="PROSITE" id="PS50893">
    <property type="entry name" value="ABC_TRANSPORTER_2"/>
    <property type="match status" value="1"/>
</dbReference>
<dbReference type="InterPro" id="IPR003439">
    <property type="entry name" value="ABC_transporter-like_ATP-bd"/>
</dbReference>
<dbReference type="CDD" id="cd03219">
    <property type="entry name" value="ABC_Mj1267_LivG_branched"/>
    <property type="match status" value="1"/>
</dbReference>
<feature type="domain" description="ABC transporter" evidence="4">
    <location>
        <begin position="2"/>
        <end position="244"/>
    </location>
</feature>
<dbReference type="PANTHER" id="PTHR45772">
    <property type="entry name" value="CONSERVED COMPONENT OF ABC TRANSPORTER FOR NATURAL AMINO ACIDS-RELATED"/>
    <property type="match status" value="1"/>
</dbReference>
<keyword evidence="1" id="KW-0813">Transport</keyword>
<dbReference type="STRING" id="926567.TheveDRAFT_0319"/>
<gene>
    <name evidence="5" type="ORF">TheveDRAFT_0319</name>
</gene>
<protein>
    <submittedName>
        <fullName evidence="5">ABC-type branched-chain amino acid transport system, ATPase component</fullName>
    </submittedName>
</protein>
<evidence type="ECO:0000256" key="1">
    <source>
        <dbReference type="ARBA" id="ARBA00022448"/>
    </source>
</evidence>
<keyword evidence="2" id="KW-0547">Nucleotide-binding</keyword>
<dbReference type="FunFam" id="3.40.50.300:FF:000421">
    <property type="entry name" value="Branched-chain amino acid ABC transporter ATP-binding protein"/>
    <property type="match status" value="1"/>
</dbReference>
<dbReference type="RefSeq" id="WP_006582983.1">
    <property type="nucleotide sequence ID" value="NZ_CM001377.1"/>
</dbReference>
<evidence type="ECO:0000313" key="5">
    <source>
        <dbReference type="EMBL" id="EHM09489.1"/>
    </source>
</evidence>
<keyword evidence="3" id="KW-0067">ATP-binding</keyword>
<reference evidence="5 6" key="1">
    <citation type="submission" date="2011-10" db="EMBL/GenBank/DDBJ databases">
        <title>The Noncontiguous Finished genome of Thermanaerovibrio velox DSM 12556.</title>
        <authorList>
            <consortium name="US DOE Joint Genome Institute (JGI-PGF)"/>
            <person name="Lucas S."/>
            <person name="Copeland A."/>
            <person name="Lapidus A."/>
            <person name="Glavina del Rio T."/>
            <person name="Dalin E."/>
            <person name="Tice H."/>
            <person name="Bruce D."/>
            <person name="Goodwin L."/>
            <person name="Pitluck S."/>
            <person name="Peters L."/>
            <person name="Mikhailova N."/>
            <person name="Teshima H."/>
            <person name="Kyrpides N."/>
            <person name="Mavromatis K."/>
            <person name="Ivanova N."/>
            <person name="Markowitz V."/>
            <person name="Cheng J.-F."/>
            <person name="Hugenholtz P."/>
            <person name="Woyke T."/>
            <person name="Wu D."/>
            <person name="Spring S."/>
            <person name="Brambilla E.-M."/>
            <person name="Klenk H.-P."/>
            <person name="Eisen J.A."/>
        </authorList>
    </citation>
    <scope>NUCLEOTIDE SEQUENCE [LARGE SCALE GENOMIC DNA]</scope>
    <source>
        <strain evidence="5 6">DSM 12556</strain>
    </source>
</reference>
<evidence type="ECO:0000259" key="4">
    <source>
        <dbReference type="PROSITE" id="PS50893"/>
    </source>
</evidence>
<dbReference type="eggNOG" id="COG0411">
    <property type="taxonomic scope" value="Bacteria"/>
</dbReference>